<evidence type="ECO:0000313" key="1">
    <source>
        <dbReference type="EMBL" id="CPT72644.1"/>
    </source>
</evidence>
<reference evidence="1 2" key="1">
    <citation type="submission" date="2015-03" db="EMBL/GenBank/DDBJ databases">
        <authorList>
            <consortium name="Pathogen Informatics"/>
            <person name="Murphy D."/>
        </authorList>
    </citation>
    <scope>NUCLEOTIDE SEQUENCE [LARGE SCALE GENOMIC DNA]</scope>
    <source>
        <strain evidence="1 2">PAP036</strain>
    </source>
</reference>
<evidence type="ECO:0000313" key="2">
    <source>
        <dbReference type="Proteomes" id="UP000038487"/>
    </source>
</evidence>
<organism evidence="1 2">
    <name type="scientific">Mycobacteroides abscessus</name>
    <dbReference type="NCBI Taxonomy" id="36809"/>
    <lineage>
        <taxon>Bacteria</taxon>
        <taxon>Bacillati</taxon>
        <taxon>Actinomycetota</taxon>
        <taxon>Actinomycetes</taxon>
        <taxon>Mycobacteriales</taxon>
        <taxon>Mycobacteriaceae</taxon>
        <taxon>Mycobacteroides</taxon>
    </lineage>
</organism>
<sequence>MHYVGEFPAQVDGVLQTQVEPGAAHGEVHVRGIADEKDVPFAVSGRDARVDAGEAAELHVFFCTREPHRERGADDALDALLQLRKRHRLSLVFGRTLITCCGI</sequence>
<proteinExistence type="predicted"/>
<dbReference type="EMBL" id="CSUW01000038">
    <property type="protein sequence ID" value="CPT72644.1"/>
    <property type="molecule type" value="Genomic_DNA"/>
</dbReference>
<protein>
    <submittedName>
        <fullName evidence="1">Uncharacterized protein</fullName>
    </submittedName>
</protein>
<name>A0AB33T9Z8_9MYCO</name>
<accession>A0AB33T9Z8</accession>
<comment type="caution">
    <text evidence="1">The sequence shown here is derived from an EMBL/GenBank/DDBJ whole genome shotgun (WGS) entry which is preliminary data.</text>
</comment>
<dbReference type="Proteomes" id="UP000038487">
    <property type="component" value="Unassembled WGS sequence"/>
</dbReference>
<dbReference type="AlphaFoldDB" id="A0AB33T9Z8"/>
<gene>
    <name evidence="1" type="ORF">ERS075527_05557</name>
</gene>